<evidence type="ECO:0000313" key="4">
    <source>
        <dbReference type="EMBL" id="CAL4767338.1"/>
    </source>
</evidence>
<dbReference type="EMBL" id="CAMXCT010000532">
    <property type="protein sequence ID" value="CAI3980026.1"/>
    <property type="molecule type" value="Genomic_DNA"/>
</dbReference>
<feature type="compositionally biased region" description="Basic and acidic residues" evidence="1">
    <location>
        <begin position="680"/>
        <end position="698"/>
    </location>
</feature>
<feature type="compositionally biased region" description="Basic and acidic residues" evidence="1">
    <location>
        <begin position="706"/>
        <end position="722"/>
    </location>
</feature>
<evidence type="ECO:0000313" key="5">
    <source>
        <dbReference type="Proteomes" id="UP001152797"/>
    </source>
</evidence>
<dbReference type="OrthoDB" id="428929at2759"/>
<dbReference type="AlphaFoldDB" id="A0A9P1BV52"/>
<evidence type="ECO:0000256" key="1">
    <source>
        <dbReference type="SAM" id="MobiDB-lite"/>
    </source>
</evidence>
<keyword evidence="5" id="KW-1185">Reference proteome</keyword>
<feature type="compositionally biased region" description="Basic and acidic residues" evidence="1">
    <location>
        <begin position="878"/>
        <end position="887"/>
    </location>
</feature>
<organism evidence="2">
    <name type="scientific">Cladocopium goreaui</name>
    <dbReference type="NCBI Taxonomy" id="2562237"/>
    <lineage>
        <taxon>Eukaryota</taxon>
        <taxon>Sar</taxon>
        <taxon>Alveolata</taxon>
        <taxon>Dinophyceae</taxon>
        <taxon>Suessiales</taxon>
        <taxon>Symbiodiniaceae</taxon>
        <taxon>Cladocopium</taxon>
    </lineage>
</organism>
<protein>
    <submittedName>
        <fullName evidence="4">Copia protein</fullName>
    </submittedName>
</protein>
<name>A0A9P1BV52_9DINO</name>
<feature type="region of interest" description="Disordered" evidence="1">
    <location>
        <begin position="295"/>
        <end position="321"/>
    </location>
</feature>
<feature type="compositionally biased region" description="Polar residues" evidence="1">
    <location>
        <begin position="295"/>
        <end position="314"/>
    </location>
</feature>
<dbReference type="Proteomes" id="UP001152797">
    <property type="component" value="Unassembled WGS sequence"/>
</dbReference>
<dbReference type="EMBL" id="CAMXCT020000532">
    <property type="protein sequence ID" value="CAL1133401.1"/>
    <property type="molecule type" value="Genomic_DNA"/>
</dbReference>
<feature type="compositionally biased region" description="Basic and acidic residues" evidence="1">
    <location>
        <begin position="561"/>
        <end position="570"/>
    </location>
</feature>
<evidence type="ECO:0000313" key="2">
    <source>
        <dbReference type="EMBL" id="CAI3980026.1"/>
    </source>
</evidence>
<feature type="region of interest" description="Disordered" evidence="1">
    <location>
        <begin position="501"/>
        <end position="722"/>
    </location>
</feature>
<proteinExistence type="predicted"/>
<feature type="region of interest" description="Disordered" evidence="1">
    <location>
        <begin position="867"/>
        <end position="887"/>
    </location>
</feature>
<accession>A0A9P1BV52</accession>
<sequence length="887" mass="100192">MAVTSLRYVPNNDVEVEFNKQGFIIYNGSIADFHEWEFWLQALYQATKQDERSDLGSKVLESLRGYAFLIAEELGMSVLKQSDAAVQLIEAVRNHAFPIKELEAKELYRMGTSSSGILSRQAGEMMTSYMSRRHRWWKKLQGLDESIPVSETIRANYFSKELIISNLDRKEKFMILTAVNDKPTIENVESTLGRQHNKIHVYEKKTKKENGFKQTSKPFYKKPFASGKSKAYLAGEDFIEVDPDEGDDLSNKNADDGDVACLAADIGEAEDVELVELDVVAAFLGSDTFDDIGDSQSHSSLNATNTARSQCSNQEDPRQMSHNCHTENFEISDPSTRECKAVHKLLKKLTKGSYDLSLKDDIHMNTFRDSLRRNFKLLGDTATTTRLYVTAEASEIQPEIRTQKAHWYFTGKPTQYDQADFKSSLQSCTATLSTCGDANETSTSASYSFADQADIVPLRSHIGETEQAKASLDTIRHTLEQQWSTHEDDCSLVSLEESAIRSERKGMKTEEAEAASSASAPSQPVPVKAMPHPQAEPVELPKDDRPAMSKPPSTPPPLRKIKSETNKQPEKLTTPRGRLRDVQDSEQEPGIDANKPPLNFGRRRGDPRRGVLDVGRPKVRIKTKIRIKTKKELGADQVDYKEPPQPPKKKSKELKQERSDDDQEMTGAPASHRGSVKLTGKAEIDNAVKSRREFREAGKPMPGSLDSERHHGDADHPGARQDLTDMHCDPSEPDKLPAEFLDQVFDGQRKRKNFIVWLQSPYGGPSRPSIRVNAKYAPKNTYVPVPDNLMWNRKTTMIQWEENGTWECIEYRTKMHNWKELSYDCHRSLTFSLPPKWDEQLKTANVECANNMPELSANNPVMTKADRGILNSRNRNLTTRDRLHGKP</sequence>
<evidence type="ECO:0000313" key="3">
    <source>
        <dbReference type="EMBL" id="CAL1133401.1"/>
    </source>
</evidence>
<dbReference type="EMBL" id="CAMXCT030000532">
    <property type="protein sequence ID" value="CAL4767338.1"/>
    <property type="molecule type" value="Genomic_DNA"/>
</dbReference>
<reference evidence="2" key="1">
    <citation type="submission" date="2022-10" db="EMBL/GenBank/DDBJ databases">
        <authorList>
            <person name="Chen Y."/>
            <person name="Dougan E. K."/>
            <person name="Chan C."/>
            <person name="Rhodes N."/>
            <person name="Thang M."/>
        </authorList>
    </citation>
    <scope>NUCLEOTIDE SEQUENCE</scope>
</reference>
<feature type="compositionally biased region" description="Basic and acidic residues" evidence="1">
    <location>
        <begin position="630"/>
        <end position="642"/>
    </location>
</feature>
<reference evidence="3" key="2">
    <citation type="submission" date="2024-04" db="EMBL/GenBank/DDBJ databases">
        <authorList>
            <person name="Chen Y."/>
            <person name="Shah S."/>
            <person name="Dougan E. K."/>
            <person name="Thang M."/>
            <person name="Chan C."/>
        </authorList>
    </citation>
    <scope>NUCLEOTIDE SEQUENCE [LARGE SCALE GENOMIC DNA]</scope>
</reference>
<gene>
    <name evidence="2" type="ORF">C1SCF055_LOCUS7937</name>
</gene>
<comment type="caution">
    <text evidence="2">The sequence shown here is derived from an EMBL/GenBank/DDBJ whole genome shotgun (WGS) entry which is preliminary data.</text>
</comment>
<feature type="compositionally biased region" description="Basic residues" evidence="1">
    <location>
        <begin position="617"/>
        <end position="629"/>
    </location>
</feature>
<feature type="compositionally biased region" description="Basic and acidic residues" evidence="1">
    <location>
        <begin position="501"/>
        <end position="511"/>
    </location>
</feature>